<evidence type="ECO:0000313" key="2">
    <source>
        <dbReference type="Proteomes" id="UP000315995"/>
    </source>
</evidence>
<reference evidence="1 2" key="1">
    <citation type="submission" date="2019-06" db="EMBL/GenBank/DDBJ databases">
        <title>Persicimonas caeni gen. nov., sp. nov., a predatory bacterium isolated from solar saltern.</title>
        <authorList>
            <person name="Wang S."/>
        </authorList>
    </citation>
    <scope>NUCLEOTIDE SEQUENCE [LARGE SCALE GENOMIC DNA]</scope>
    <source>
        <strain evidence="1 2">YN101</strain>
    </source>
</reference>
<organism evidence="1 2">
    <name type="scientific">Persicimonas caeni</name>
    <dbReference type="NCBI Taxonomy" id="2292766"/>
    <lineage>
        <taxon>Bacteria</taxon>
        <taxon>Deltaproteobacteria</taxon>
        <taxon>Bradymonadales</taxon>
        <taxon>Bradymonadaceae</taxon>
        <taxon>Persicimonas</taxon>
    </lineage>
</organism>
<dbReference type="EMBL" id="CP041186">
    <property type="protein sequence ID" value="QDG53393.1"/>
    <property type="molecule type" value="Genomic_DNA"/>
</dbReference>
<evidence type="ECO:0000313" key="1">
    <source>
        <dbReference type="EMBL" id="QDG53393.1"/>
    </source>
</evidence>
<gene>
    <name evidence="1" type="ORF">FIV42_22395</name>
</gene>
<sequence length="144" mass="15412">MNIGDGSNARGTTDLFARMQQAHQKELADPVGSADDAAAADNVVELAALRSMGGDETVGADLEARLLETAAAALDDGFETVSELREAVIDAIVEERYANQLPAADAERITRTIKVTLSTDPVFRKEIDNMMIQAARRLAQSADH</sequence>
<dbReference type="RefSeq" id="WP_141199849.1">
    <property type="nucleotide sequence ID" value="NZ_CP041186.1"/>
</dbReference>
<dbReference type="AlphaFoldDB" id="A0A4Y6PYQ8"/>
<dbReference type="Proteomes" id="UP000315995">
    <property type="component" value="Chromosome"/>
</dbReference>
<keyword evidence="2" id="KW-1185">Reference proteome</keyword>
<proteinExistence type="predicted"/>
<name>A0A4Y6PYQ8_PERCE</name>
<accession>A0A5B8YA83</accession>
<accession>A0A4Y6PYQ8</accession>
<protein>
    <submittedName>
        <fullName evidence="1">Uncharacterized protein</fullName>
    </submittedName>
</protein>